<dbReference type="EMBL" id="CP049934">
    <property type="protein sequence ID" value="QIM17464.1"/>
    <property type="molecule type" value="Genomic_DNA"/>
</dbReference>
<dbReference type="Gene3D" id="3.30.930.10">
    <property type="entry name" value="Bira Bifunctional Protein, Domain 2"/>
    <property type="match status" value="1"/>
</dbReference>
<name>A0A6G8FMA9_9MICO</name>
<gene>
    <name evidence="5 10" type="primary">lipB</name>
    <name evidence="10" type="ORF">G7067_12395</name>
</gene>
<dbReference type="NCBIfam" id="TIGR00214">
    <property type="entry name" value="lipB"/>
    <property type="match status" value="1"/>
</dbReference>
<dbReference type="Pfam" id="PF21948">
    <property type="entry name" value="LplA-B_cat"/>
    <property type="match status" value="1"/>
</dbReference>
<evidence type="ECO:0000259" key="9">
    <source>
        <dbReference type="PROSITE" id="PS51733"/>
    </source>
</evidence>
<evidence type="ECO:0000256" key="1">
    <source>
        <dbReference type="ARBA" id="ARBA00004821"/>
    </source>
</evidence>
<keyword evidence="11" id="KW-1185">Reference proteome</keyword>
<keyword evidence="3 5" id="KW-0012">Acyltransferase</keyword>
<evidence type="ECO:0000256" key="2">
    <source>
        <dbReference type="ARBA" id="ARBA00022679"/>
    </source>
</evidence>
<dbReference type="GO" id="GO:0005737">
    <property type="term" value="C:cytoplasm"/>
    <property type="evidence" value="ECO:0007669"/>
    <property type="project" value="UniProtKB-SubCell"/>
</dbReference>
<dbReference type="UniPathway" id="UPA00538">
    <property type="reaction ID" value="UER00592"/>
</dbReference>
<comment type="pathway">
    <text evidence="1 5 6">Protein modification; protein lipoylation via endogenous pathway; protein N(6)-(lipoyl)lysine from octanoyl-[acyl-carrier-protein]: step 1/2.</text>
</comment>
<dbReference type="PANTHER" id="PTHR10993:SF7">
    <property type="entry name" value="LIPOYLTRANSFERASE 2, MITOCHONDRIAL-RELATED"/>
    <property type="match status" value="1"/>
</dbReference>
<evidence type="ECO:0000256" key="4">
    <source>
        <dbReference type="ARBA" id="ARBA00024732"/>
    </source>
</evidence>
<feature type="binding site" evidence="5">
    <location>
        <begin position="67"/>
        <end position="74"/>
    </location>
    <ligand>
        <name>substrate</name>
    </ligand>
</feature>
<feature type="binding site" evidence="5">
    <location>
        <begin position="151"/>
        <end position="153"/>
    </location>
    <ligand>
        <name>substrate</name>
    </ligand>
</feature>
<dbReference type="NCBIfam" id="NF010925">
    <property type="entry name" value="PRK14345.1"/>
    <property type="match status" value="1"/>
</dbReference>
<comment type="caution">
    <text evidence="5">Lacks conserved residue(s) required for the propagation of feature annotation.</text>
</comment>
<accession>A0A6G8FMA9</accession>
<dbReference type="PROSITE" id="PS51733">
    <property type="entry name" value="BPL_LPL_CATALYTIC"/>
    <property type="match status" value="1"/>
</dbReference>
<dbReference type="PANTHER" id="PTHR10993">
    <property type="entry name" value="OCTANOYLTRANSFERASE"/>
    <property type="match status" value="1"/>
</dbReference>
<dbReference type="InterPro" id="IPR000544">
    <property type="entry name" value="Octanoyltransferase"/>
</dbReference>
<feature type="site" description="Lowers pKa of active site Cys" evidence="5 8">
    <location>
        <position position="135"/>
    </location>
</feature>
<evidence type="ECO:0000256" key="3">
    <source>
        <dbReference type="ARBA" id="ARBA00023315"/>
    </source>
</evidence>
<feature type="active site" description="Acyl-thioester intermediate" evidence="5 7">
    <location>
        <position position="169"/>
    </location>
</feature>
<keyword evidence="2 5" id="KW-0808">Transferase</keyword>
<dbReference type="CDD" id="cd16444">
    <property type="entry name" value="LipB"/>
    <property type="match status" value="1"/>
</dbReference>
<comment type="subcellular location">
    <subcellularLocation>
        <location evidence="5">Cytoplasm</location>
    </subcellularLocation>
</comment>
<organism evidence="10 11">
    <name type="scientific">Leucobacter insecticola</name>
    <dbReference type="NCBI Taxonomy" id="2714934"/>
    <lineage>
        <taxon>Bacteria</taxon>
        <taxon>Bacillati</taxon>
        <taxon>Actinomycetota</taxon>
        <taxon>Actinomycetes</taxon>
        <taxon>Micrococcales</taxon>
        <taxon>Microbacteriaceae</taxon>
        <taxon>Leucobacter</taxon>
    </lineage>
</organism>
<dbReference type="KEGG" id="lins:G7067_12395"/>
<dbReference type="PROSITE" id="PS01313">
    <property type="entry name" value="LIPB"/>
    <property type="match status" value="1"/>
</dbReference>
<feature type="domain" description="BPL/LPL catalytic" evidence="9">
    <location>
        <begin position="29"/>
        <end position="208"/>
    </location>
</feature>
<dbReference type="EC" id="2.3.1.181" evidence="5 6"/>
<evidence type="ECO:0000256" key="5">
    <source>
        <dbReference type="HAMAP-Rule" id="MF_00013"/>
    </source>
</evidence>
<dbReference type="SUPFAM" id="SSF55681">
    <property type="entry name" value="Class II aaRS and biotin synthetases"/>
    <property type="match status" value="1"/>
</dbReference>
<sequence length="209" mass="22277">MVHAGLSPNFVPYEHGLELQNEAAARLADGDPGTLLILEHDAVYTAGRRSLPEEYPNDGTPVVPVSRGGKVTWHGPGQLVAYPVVRLNNRFGLVDFIRTLEQVIIDTASDFGVTGRRIEGRTGVWADPDGLPAEKFAQIGIRVSEGIVTHGLAVNCSNSLTPFESFVPCGITDAGVTTMSRLTGRTITPSDVAPALVQHLTAALQEVAQ</sequence>
<comment type="function">
    <text evidence="4 5 6">Catalyzes the transfer of endogenously produced octanoic acid from octanoyl-acyl-carrier-protein onto the lipoyl domains of lipoate-dependent enzymes. Lipoyl-ACP can also act as a substrate although octanoyl-ACP is likely to be the physiological substrate.</text>
</comment>
<dbReference type="InterPro" id="IPR045864">
    <property type="entry name" value="aa-tRNA-synth_II/BPL/LPL"/>
</dbReference>
<dbReference type="InterPro" id="IPR020605">
    <property type="entry name" value="Octanoyltransferase_CS"/>
</dbReference>
<proteinExistence type="inferred from homology"/>
<reference evidence="10 11" key="1">
    <citation type="submission" date="2020-03" db="EMBL/GenBank/DDBJ databases">
        <title>Leucobacter sp. nov., isolated from beetles.</title>
        <authorList>
            <person name="Hyun D.-W."/>
            <person name="Bae J.-W."/>
        </authorList>
    </citation>
    <scope>NUCLEOTIDE SEQUENCE [LARGE SCALE GENOMIC DNA]</scope>
    <source>
        <strain evidence="10 11">HDW9B</strain>
    </source>
</reference>
<evidence type="ECO:0000256" key="8">
    <source>
        <dbReference type="PIRSR" id="PIRSR016262-3"/>
    </source>
</evidence>
<dbReference type="HAMAP" id="MF_00013">
    <property type="entry name" value="LipB"/>
    <property type="match status" value="1"/>
</dbReference>
<dbReference type="PIRSF" id="PIRSF016262">
    <property type="entry name" value="LPLase"/>
    <property type="match status" value="1"/>
</dbReference>
<evidence type="ECO:0000256" key="6">
    <source>
        <dbReference type="PIRNR" id="PIRNR016262"/>
    </source>
</evidence>
<comment type="catalytic activity">
    <reaction evidence="5 6">
        <text>octanoyl-[ACP] + L-lysyl-[protein] = N(6)-octanoyl-L-lysyl-[protein] + holo-[ACP] + H(+)</text>
        <dbReference type="Rhea" id="RHEA:17665"/>
        <dbReference type="Rhea" id="RHEA-COMP:9636"/>
        <dbReference type="Rhea" id="RHEA-COMP:9685"/>
        <dbReference type="Rhea" id="RHEA-COMP:9752"/>
        <dbReference type="Rhea" id="RHEA-COMP:9928"/>
        <dbReference type="ChEBI" id="CHEBI:15378"/>
        <dbReference type="ChEBI" id="CHEBI:29969"/>
        <dbReference type="ChEBI" id="CHEBI:64479"/>
        <dbReference type="ChEBI" id="CHEBI:78463"/>
        <dbReference type="ChEBI" id="CHEBI:78809"/>
        <dbReference type="EC" id="2.3.1.181"/>
    </reaction>
</comment>
<comment type="miscellaneous">
    <text evidence="5">In the reaction, the free carboxyl group of octanoic acid is attached via an amide linkage to the epsilon-amino group of a specific lysine residue of lipoyl domains of lipoate-dependent enzymes.</text>
</comment>
<dbReference type="Proteomes" id="UP000501387">
    <property type="component" value="Chromosome"/>
</dbReference>
<protein>
    <recommendedName>
        <fullName evidence="5 6">Octanoyltransferase</fullName>
        <ecNumber evidence="5 6">2.3.1.181</ecNumber>
    </recommendedName>
    <alternativeName>
        <fullName evidence="5">Lipoate-protein ligase B</fullName>
    </alternativeName>
    <alternativeName>
        <fullName evidence="5">Lipoyl/octanoyl transferase</fullName>
    </alternativeName>
    <alternativeName>
        <fullName evidence="5">Octanoyl-[acyl-carrier-protein]-protein N-octanoyltransferase</fullName>
    </alternativeName>
</protein>
<dbReference type="AlphaFoldDB" id="A0A6G8FMA9"/>
<evidence type="ECO:0000256" key="7">
    <source>
        <dbReference type="PIRSR" id="PIRSR016262-1"/>
    </source>
</evidence>
<dbReference type="GO" id="GO:0009249">
    <property type="term" value="P:protein lipoylation"/>
    <property type="evidence" value="ECO:0007669"/>
    <property type="project" value="InterPro"/>
</dbReference>
<keyword evidence="5" id="KW-0963">Cytoplasm</keyword>
<dbReference type="InterPro" id="IPR004143">
    <property type="entry name" value="BPL_LPL_catalytic"/>
</dbReference>
<dbReference type="GO" id="GO:0033819">
    <property type="term" value="F:lipoyl(octanoyl) transferase activity"/>
    <property type="evidence" value="ECO:0007669"/>
    <property type="project" value="UniProtKB-EC"/>
</dbReference>
<comment type="similarity">
    <text evidence="5 6">Belongs to the LipB family.</text>
</comment>
<evidence type="ECO:0000313" key="10">
    <source>
        <dbReference type="EMBL" id="QIM17464.1"/>
    </source>
</evidence>
<evidence type="ECO:0000313" key="11">
    <source>
        <dbReference type="Proteomes" id="UP000501387"/>
    </source>
</evidence>